<keyword evidence="1" id="KW-0677">Repeat</keyword>
<reference evidence="5" key="1">
    <citation type="submission" date="2022-11" db="EMBL/GenBank/DDBJ databases">
        <authorList>
            <person name="Petersen C."/>
        </authorList>
    </citation>
    <scope>NUCLEOTIDE SEQUENCE</scope>
    <source>
        <strain evidence="5">IBT 29864</strain>
    </source>
</reference>
<evidence type="ECO:0000256" key="2">
    <source>
        <dbReference type="ARBA" id="ARBA00023043"/>
    </source>
</evidence>
<accession>A0A9X0B602</accession>
<comment type="caution">
    <text evidence="5">The sequence shown here is derived from an EMBL/GenBank/DDBJ whole genome shotgun (WGS) entry which is preliminary data.</text>
</comment>
<dbReference type="OrthoDB" id="341259at2759"/>
<dbReference type="InterPro" id="IPR051637">
    <property type="entry name" value="Ank_repeat_dom-contain_49"/>
</dbReference>
<dbReference type="AlphaFoldDB" id="A0A9X0B602"/>
<feature type="repeat" description="ANK" evidence="3">
    <location>
        <begin position="151"/>
        <end position="183"/>
    </location>
</feature>
<evidence type="ECO:0000256" key="3">
    <source>
        <dbReference type="PROSITE-ProRule" id="PRU00023"/>
    </source>
</evidence>
<feature type="repeat" description="ANK" evidence="3">
    <location>
        <begin position="237"/>
        <end position="263"/>
    </location>
</feature>
<dbReference type="PROSITE" id="PS50297">
    <property type="entry name" value="ANK_REP_REGION"/>
    <property type="match status" value="4"/>
</dbReference>
<dbReference type="PANTHER" id="PTHR24180">
    <property type="entry name" value="CYCLIN-DEPENDENT KINASE INHIBITOR 2C-RELATED"/>
    <property type="match status" value="1"/>
</dbReference>
<dbReference type="Proteomes" id="UP001147782">
    <property type="component" value="Unassembled WGS sequence"/>
</dbReference>
<keyword evidence="2 3" id="KW-0040">ANK repeat</keyword>
<evidence type="ECO:0000256" key="1">
    <source>
        <dbReference type="ARBA" id="ARBA00022737"/>
    </source>
</evidence>
<dbReference type="PANTHER" id="PTHR24180:SF45">
    <property type="entry name" value="POLY [ADP-RIBOSE] POLYMERASE TANKYRASE"/>
    <property type="match status" value="1"/>
</dbReference>
<keyword evidence="6" id="KW-1185">Reference proteome</keyword>
<dbReference type="InterPro" id="IPR002110">
    <property type="entry name" value="Ankyrin_rpt"/>
</dbReference>
<dbReference type="Pfam" id="PF12796">
    <property type="entry name" value="Ank_2"/>
    <property type="match status" value="1"/>
</dbReference>
<dbReference type="Pfam" id="PF00023">
    <property type="entry name" value="Ank"/>
    <property type="match status" value="2"/>
</dbReference>
<feature type="repeat" description="ANK" evidence="3">
    <location>
        <begin position="116"/>
        <end position="148"/>
    </location>
</feature>
<reference evidence="5" key="2">
    <citation type="journal article" date="2023" name="IMA Fungus">
        <title>Comparative genomic study of the Penicillium genus elucidates a diverse pangenome and 15 lateral gene transfer events.</title>
        <authorList>
            <person name="Petersen C."/>
            <person name="Sorensen T."/>
            <person name="Nielsen M.R."/>
            <person name="Sondergaard T.E."/>
            <person name="Sorensen J.L."/>
            <person name="Fitzpatrick D.A."/>
            <person name="Frisvad J.C."/>
            <person name="Nielsen K.L."/>
        </authorList>
    </citation>
    <scope>NUCLEOTIDE SEQUENCE</scope>
    <source>
        <strain evidence="5">IBT 29864</strain>
    </source>
</reference>
<dbReference type="EMBL" id="JAPZBS010000001">
    <property type="protein sequence ID" value="KAJ5389448.1"/>
    <property type="molecule type" value="Genomic_DNA"/>
</dbReference>
<dbReference type="SMART" id="SM00248">
    <property type="entry name" value="ANK"/>
    <property type="match status" value="6"/>
</dbReference>
<evidence type="ECO:0000313" key="6">
    <source>
        <dbReference type="Proteomes" id="UP001147782"/>
    </source>
</evidence>
<dbReference type="SUPFAM" id="SSF48403">
    <property type="entry name" value="Ankyrin repeat"/>
    <property type="match status" value="1"/>
</dbReference>
<dbReference type="InterPro" id="IPR001810">
    <property type="entry name" value="F-box_dom"/>
</dbReference>
<organism evidence="5 6">
    <name type="scientific">Penicillium cataractarum</name>
    <dbReference type="NCBI Taxonomy" id="2100454"/>
    <lineage>
        <taxon>Eukaryota</taxon>
        <taxon>Fungi</taxon>
        <taxon>Dikarya</taxon>
        <taxon>Ascomycota</taxon>
        <taxon>Pezizomycotina</taxon>
        <taxon>Eurotiomycetes</taxon>
        <taxon>Eurotiomycetidae</taxon>
        <taxon>Eurotiales</taxon>
        <taxon>Aspergillaceae</taxon>
        <taxon>Penicillium</taxon>
    </lineage>
</organism>
<dbReference type="RefSeq" id="XP_056560176.1">
    <property type="nucleotide sequence ID" value="XM_056693447.1"/>
</dbReference>
<protein>
    <recommendedName>
        <fullName evidence="4">F-box domain-containing protein</fullName>
    </recommendedName>
</protein>
<evidence type="ECO:0000313" key="5">
    <source>
        <dbReference type="EMBL" id="KAJ5389448.1"/>
    </source>
</evidence>
<gene>
    <name evidence="5" type="ORF">N7496_000516</name>
</gene>
<feature type="repeat" description="ANK" evidence="3">
    <location>
        <begin position="88"/>
        <end position="115"/>
    </location>
</feature>
<dbReference type="Gene3D" id="1.25.40.20">
    <property type="entry name" value="Ankyrin repeat-containing domain"/>
    <property type="match status" value="3"/>
</dbReference>
<sequence>MSLLLLPNEVLLMIAEEAPQKDMNSMAQLNRFFYSLINRRLYARNVKYSGSSGLTWATIHGHLATFQHFIKAGVDITKSTNPITHGLFHLAAKHGKVEVAQLLIEHGARINRFDNSFKSPLHLAATYGHAAVVELLLKHGATLNENTNNYVPENPLHIAAKYGHTEVVRLLLQAGCNVNRPTSRFQETPLHLSLMPAQYRSLRKNAQISHRRSQKGKTAIVLLEHGADIHVRRQMGRGRTPLHLAIDSEQVKVIQRLLEMGASPWDRIDPTARLPAKIDNAVDLAESCDNYEVKRVMGKAMYPEASSWRAAPKPQWKFEGWGDDEVNFDVLCALKDFQRPEMIESGEDPFSLLG</sequence>
<dbReference type="InterPro" id="IPR036770">
    <property type="entry name" value="Ankyrin_rpt-contain_sf"/>
</dbReference>
<proteinExistence type="predicted"/>
<evidence type="ECO:0000259" key="4">
    <source>
        <dbReference type="PROSITE" id="PS50181"/>
    </source>
</evidence>
<dbReference type="PROSITE" id="PS50088">
    <property type="entry name" value="ANK_REPEAT"/>
    <property type="match status" value="4"/>
</dbReference>
<dbReference type="PROSITE" id="PS50181">
    <property type="entry name" value="FBOX"/>
    <property type="match status" value="1"/>
</dbReference>
<dbReference type="GeneID" id="81432624"/>
<name>A0A9X0B602_9EURO</name>
<feature type="domain" description="F-box" evidence="4">
    <location>
        <begin position="1"/>
        <end position="46"/>
    </location>
</feature>
<dbReference type="PRINTS" id="PR01415">
    <property type="entry name" value="ANKYRIN"/>
</dbReference>